<name>X6LJK8_RETFI</name>
<keyword evidence="2" id="KW-1185">Reference proteome</keyword>
<protein>
    <submittedName>
        <fullName evidence="1">Uncharacterized protein</fullName>
    </submittedName>
</protein>
<reference evidence="1 2" key="1">
    <citation type="journal article" date="2013" name="Curr. Biol.">
        <title>The Genome of the Foraminiferan Reticulomyxa filosa.</title>
        <authorList>
            <person name="Glockner G."/>
            <person name="Hulsmann N."/>
            <person name="Schleicher M."/>
            <person name="Noegel A.A."/>
            <person name="Eichinger L."/>
            <person name="Gallinger C."/>
            <person name="Pawlowski J."/>
            <person name="Sierra R."/>
            <person name="Euteneuer U."/>
            <person name="Pillet L."/>
            <person name="Moustafa A."/>
            <person name="Platzer M."/>
            <person name="Groth M."/>
            <person name="Szafranski K."/>
            <person name="Schliwa M."/>
        </authorList>
    </citation>
    <scope>NUCLEOTIDE SEQUENCE [LARGE SCALE GENOMIC DNA]</scope>
</reference>
<comment type="caution">
    <text evidence="1">The sequence shown here is derived from an EMBL/GenBank/DDBJ whole genome shotgun (WGS) entry which is preliminary data.</text>
</comment>
<accession>X6LJK8</accession>
<evidence type="ECO:0000313" key="1">
    <source>
        <dbReference type="EMBL" id="ETO01327.1"/>
    </source>
</evidence>
<evidence type="ECO:0000313" key="2">
    <source>
        <dbReference type="Proteomes" id="UP000023152"/>
    </source>
</evidence>
<dbReference type="OrthoDB" id="6437148at2759"/>
<organism evidence="1 2">
    <name type="scientific">Reticulomyxa filosa</name>
    <dbReference type="NCBI Taxonomy" id="46433"/>
    <lineage>
        <taxon>Eukaryota</taxon>
        <taxon>Sar</taxon>
        <taxon>Rhizaria</taxon>
        <taxon>Retaria</taxon>
        <taxon>Foraminifera</taxon>
        <taxon>Monothalamids</taxon>
        <taxon>Reticulomyxidae</taxon>
        <taxon>Reticulomyxa</taxon>
    </lineage>
</organism>
<proteinExistence type="predicted"/>
<dbReference type="Proteomes" id="UP000023152">
    <property type="component" value="Unassembled WGS sequence"/>
</dbReference>
<dbReference type="AlphaFoldDB" id="X6LJK8"/>
<gene>
    <name evidence="1" type="ORF">RFI_36113</name>
</gene>
<dbReference type="EMBL" id="ASPP01038590">
    <property type="protein sequence ID" value="ETO01327.1"/>
    <property type="molecule type" value="Genomic_DNA"/>
</dbReference>
<sequence>MEKIIKEKHDIAISAYLIVKKNFFESIFFVSLLSRLRKRVQRSKNRFCKQKTPRNLMLYKKAAKKLRRISQLEKHQHMVTQEAFLLTKTFAEPPQSPKDADEKHYEMIENELNVKWRYLNHWNWMKAAFDPLTFISKMWTFHHVLKDSIHGNSGTEYPSLKCSWTYLVMPLIGKTNSNTKIEILLDFDVIDFVHLNTISISLQ</sequence>